<dbReference type="EMBL" id="MU277290">
    <property type="protein sequence ID" value="KAI0055494.1"/>
    <property type="molecule type" value="Genomic_DNA"/>
</dbReference>
<reference evidence="1" key="2">
    <citation type="journal article" date="2022" name="New Phytol.">
        <title>Evolutionary transition to the ectomycorrhizal habit in the genomes of a hyperdiverse lineage of mushroom-forming fungi.</title>
        <authorList>
            <person name="Looney B."/>
            <person name="Miyauchi S."/>
            <person name="Morin E."/>
            <person name="Drula E."/>
            <person name="Courty P.E."/>
            <person name="Kohler A."/>
            <person name="Kuo A."/>
            <person name="LaButti K."/>
            <person name="Pangilinan J."/>
            <person name="Lipzen A."/>
            <person name="Riley R."/>
            <person name="Andreopoulos W."/>
            <person name="He G."/>
            <person name="Johnson J."/>
            <person name="Nolan M."/>
            <person name="Tritt A."/>
            <person name="Barry K.W."/>
            <person name="Grigoriev I.V."/>
            <person name="Nagy L.G."/>
            <person name="Hibbett D."/>
            <person name="Henrissat B."/>
            <person name="Matheny P.B."/>
            <person name="Labbe J."/>
            <person name="Martin F.M."/>
        </authorList>
    </citation>
    <scope>NUCLEOTIDE SEQUENCE</scope>
    <source>
        <strain evidence="1">HHB10654</strain>
    </source>
</reference>
<dbReference type="Proteomes" id="UP000814140">
    <property type="component" value="Unassembled WGS sequence"/>
</dbReference>
<name>A0ACB8SG04_9AGAM</name>
<evidence type="ECO:0000313" key="1">
    <source>
        <dbReference type="EMBL" id="KAI0055494.1"/>
    </source>
</evidence>
<keyword evidence="2" id="KW-1185">Reference proteome</keyword>
<sequence length="254" mass="26551">MRVFATFAFTLSFTLLGVVSADSHDSVKRAMHHKRNISTSLDVRDVGQLSKRFENARFSNFPDGLGACGIVNGPDDFIVALNAPQYDGGSHCFEWVTISYGGKTARAQITDMCPGCPYAGLDMSDGLYEYFSDNGGLIYGEWEFDSGDPSPSSTSSPPPPKTTSHTSSTPATSSKAKATTTSTTPTSTSQAIRTTSSTSSTTTASTTTSIAAPTVTDTSVVDAGAIAADSGNLYDFSLAVVQLGVFLGQASKAQ</sequence>
<evidence type="ECO:0000313" key="2">
    <source>
        <dbReference type="Proteomes" id="UP000814140"/>
    </source>
</evidence>
<reference evidence="1" key="1">
    <citation type="submission" date="2021-03" db="EMBL/GenBank/DDBJ databases">
        <authorList>
            <consortium name="DOE Joint Genome Institute"/>
            <person name="Ahrendt S."/>
            <person name="Looney B.P."/>
            <person name="Miyauchi S."/>
            <person name="Morin E."/>
            <person name="Drula E."/>
            <person name="Courty P.E."/>
            <person name="Chicoki N."/>
            <person name="Fauchery L."/>
            <person name="Kohler A."/>
            <person name="Kuo A."/>
            <person name="Labutti K."/>
            <person name="Pangilinan J."/>
            <person name="Lipzen A."/>
            <person name="Riley R."/>
            <person name="Andreopoulos W."/>
            <person name="He G."/>
            <person name="Johnson J."/>
            <person name="Barry K.W."/>
            <person name="Grigoriev I.V."/>
            <person name="Nagy L."/>
            <person name="Hibbett D."/>
            <person name="Henrissat B."/>
            <person name="Matheny P.B."/>
            <person name="Labbe J."/>
            <person name="Martin F."/>
        </authorList>
    </citation>
    <scope>NUCLEOTIDE SEQUENCE</scope>
    <source>
        <strain evidence="1">HHB10654</strain>
    </source>
</reference>
<comment type="caution">
    <text evidence="1">The sequence shown here is derived from an EMBL/GenBank/DDBJ whole genome shotgun (WGS) entry which is preliminary data.</text>
</comment>
<organism evidence="1 2">
    <name type="scientific">Artomyces pyxidatus</name>
    <dbReference type="NCBI Taxonomy" id="48021"/>
    <lineage>
        <taxon>Eukaryota</taxon>
        <taxon>Fungi</taxon>
        <taxon>Dikarya</taxon>
        <taxon>Basidiomycota</taxon>
        <taxon>Agaricomycotina</taxon>
        <taxon>Agaricomycetes</taxon>
        <taxon>Russulales</taxon>
        <taxon>Auriscalpiaceae</taxon>
        <taxon>Artomyces</taxon>
    </lineage>
</organism>
<gene>
    <name evidence="1" type="ORF">BV25DRAFT_1996125</name>
</gene>
<accession>A0ACB8SG04</accession>
<proteinExistence type="predicted"/>
<protein>
    <submittedName>
        <fullName evidence="1">Uncharacterized protein</fullName>
    </submittedName>
</protein>